<dbReference type="GeneID" id="23615289"/>
<dbReference type="EMBL" id="KL662096">
    <property type="protein sequence ID" value="KFM23682.1"/>
    <property type="molecule type" value="Genomic_DNA"/>
</dbReference>
<dbReference type="Proteomes" id="UP000028924">
    <property type="component" value="Unassembled WGS sequence"/>
</dbReference>
<keyword evidence="2" id="KW-1185">Reference proteome</keyword>
<reference evidence="1 2" key="1">
    <citation type="journal article" date="2014" name="BMC Genomics">
        <title>Oil accumulation mechanisms of the oleaginous microalga Chlorella protothecoides revealed through its genome, transcriptomes, and proteomes.</title>
        <authorList>
            <person name="Gao C."/>
            <person name="Wang Y."/>
            <person name="Shen Y."/>
            <person name="Yan D."/>
            <person name="He X."/>
            <person name="Dai J."/>
            <person name="Wu Q."/>
        </authorList>
    </citation>
    <scope>NUCLEOTIDE SEQUENCE [LARGE SCALE GENOMIC DNA]</scope>
    <source>
        <strain evidence="1 2">0710</strain>
    </source>
</reference>
<name>A0A087SD78_AUXPR</name>
<dbReference type="AlphaFoldDB" id="A0A087SD78"/>
<protein>
    <submittedName>
        <fullName evidence="1">Uncharacterized protein</fullName>
    </submittedName>
</protein>
<evidence type="ECO:0000313" key="2">
    <source>
        <dbReference type="Proteomes" id="UP000028924"/>
    </source>
</evidence>
<sequence length="53" mass="5670">MWKIWWLCPTMSNAPGHQRSGTRAAYSAAPACARLVSGGGFRGVWGRFGCAAL</sequence>
<dbReference type="KEGG" id="apro:F751_3898"/>
<organism evidence="1 2">
    <name type="scientific">Auxenochlorella protothecoides</name>
    <name type="common">Green microalga</name>
    <name type="synonym">Chlorella protothecoides</name>
    <dbReference type="NCBI Taxonomy" id="3075"/>
    <lineage>
        <taxon>Eukaryota</taxon>
        <taxon>Viridiplantae</taxon>
        <taxon>Chlorophyta</taxon>
        <taxon>core chlorophytes</taxon>
        <taxon>Trebouxiophyceae</taxon>
        <taxon>Chlorellales</taxon>
        <taxon>Chlorellaceae</taxon>
        <taxon>Auxenochlorella</taxon>
    </lineage>
</organism>
<evidence type="ECO:0000313" key="1">
    <source>
        <dbReference type="EMBL" id="KFM23682.1"/>
    </source>
</evidence>
<accession>A0A087SD78</accession>
<dbReference type="RefSeq" id="XP_011396556.1">
    <property type="nucleotide sequence ID" value="XM_011398254.1"/>
</dbReference>
<gene>
    <name evidence="1" type="ORF">F751_3898</name>
</gene>
<proteinExistence type="predicted"/>